<gene>
    <name evidence="1" type="ORF">EPD60_15200</name>
</gene>
<organism evidence="1 2">
    <name type="scientific">Flaviaesturariibacter flavus</name>
    <dbReference type="NCBI Taxonomy" id="2502780"/>
    <lineage>
        <taxon>Bacteria</taxon>
        <taxon>Pseudomonadati</taxon>
        <taxon>Bacteroidota</taxon>
        <taxon>Chitinophagia</taxon>
        <taxon>Chitinophagales</taxon>
        <taxon>Chitinophagaceae</taxon>
        <taxon>Flaviaestuariibacter</taxon>
    </lineage>
</organism>
<protein>
    <submittedName>
        <fullName evidence="1">Uncharacterized protein</fullName>
    </submittedName>
</protein>
<comment type="caution">
    <text evidence="1">The sequence shown here is derived from an EMBL/GenBank/DDBJ whole genome shotgun (WGS) entry which is preliminary data.</text>
</comment>
<accession>A0A4R1B3E6</accession>
<evidence type="ECO:0000313" key="1">
    <source>
        <dbReference type="EMBL" id="TCJ12612.1"/>
    </source>
</evidence>
<keyword evidence="2" id="KW-1185">Reference proteome</keyword>
<proteinExistence type="predicted"/>
<dbReference type="RefSeq" id="WP_131450369.1">
    <property type="nucleotide sequence ID" value="NZ_SJZI01000050.1"/>
</dbReference>
<dbReference type="AlphaFoldDB" id="A0A4R1B3E6"/>
<dbReference type="Proteomes" id="UP000295334">
    <property type="component" value="Unassembled WGS sequence"/>
</dbReference>
<evidence type="ECO:0000313" key="2">
    <source>
        <dbReference type="Proteomes" id="UP000295334"/>
    </source>
</evidence>
<sequence length="84" mass="9205">MARIFTIQFTYHGYEYSALVAERSTPLMTEYSLSMLDEDIEEALPSYKILSTPAGTIAFLGEPRPNALMQGILAAIAQHVGLPA</sequence>
<dbReference type="OrthoDB" id="679948at2"/>
<dbReference type="EMBL" id="SJZI01000050">
    <property type="protein sequence ID" value="TCJ12612.1"/>
    <property type="molecule type" value="Genomic_DNA"/>
</dbReference>
<name>A0A4R1B3E6_9BACT</name>
<reference evidence="1 2" key="1">
    <citation type="submission" date="2019-03" db="EMBL/GenBank/DDBJ databases">
        <authorList>
            <person name="Kim M.K.M."/>
        </authorList>
    </citation>
    <scope>NUCLEOTIDE SEQUENCE [LARGE SCALE GENOMIC DNA]</scope>
    <source>
        <strain evidence="1 2">17J68-12</strain>
    </source>
</reference>